<organism evidence="1 2">
    <name type="scientific">Candidatus Nealsonbacteria bacterium CG23_combo_of_CG06-09_8_20_14_all_38_19</name>
    <dbReference type="NCBI Taxonomy" id="1974721"/>
    <lineage>
        <taxon>Bacteria</taxon>
        <taxon>Candidatus Nealsoniibacteriota</taxon>
    </lineage>
</organism>
<reference evidence="1 2" key="1">
    <citation type="submission" date="2017-09" db="EMBL/GenBank/DDBJ databases">
        <title>Depth-based differentiation of microbial function through sediment-hosted aquifers and enrichment of novel symbionts in the deep terrestrial subsurface.</title>
        <authorList>
            <person name="Probst A.J."/>
            <person name="Ladd B."/>
            <person name="Jarett J.K."/>
            <person name="Geller-Mcgrath D.E."/>
            <person name="Sieber C.M."/>
            <person name="Emerson J.B."/>
            <person name="Anantharaman K."/>
            <person name="Thomas B.C."/>
            <person name="Malmstrom R."/>
            <person name="Stieglmeier M."/>
            <person name="Klingl A."/>
            <person name="Woyke T."/>
            <person name="Ryan C.M."/>
            <person name="Banfield J.F."/>
        </authorList>
    </citation>
    <scope>NUCLEOTIDE SEQUENCE [LARGE SCALE GENOMIC DNA]</scope>
    <source>
        <strain evidence="1">CG23_combo_of_CG06-09_8_20_14_all_38_19</strain>
    </source>
</reference>
<dbReference type="EMBL" id="PCRP01000066">
    <property type="protein sequence ID" value="PIP23300.1"/>
    <property type="molecule type" value="Genomic_DNA"/>
</dbReference>
<name>A0A2G9YVP9_9BACT</name>
<sequence length="196" mass="22458">MNKILNKIRNIPFLFRRPNAVIILGNDRETVFQLISRILKKYPKVDKGVYLAKSDFSDEQSYRQIRFWMKNSRSLVVIITSLEKNEEMEKLKETLKDLPAQSYLVFNKDVVDIQNLEEAKGKNILTFGFQENAAIFATDVKTEEGINFKVNHKGNSVPFWLEGFLVQEKLSSALAAIGCSLLLGLNLVEISRAMKQ</sequence>
<protein>
    <recommendedName>
        <fullName evidence="3">Mur ligase central domain-containing protein</fullName>
    </recommendedName>
</protein>
<accession>A0A2G9YVP9</accession>
<dbReference type="AlphaFoldDB" id="A0A2G9YVP9"/>
<proteinExistence type="predicted"/>
<comment type="caution">
    <text evidence="1">The sequence shown here is derived from an EMBL/GenBank/DDBJ whole genome shotgun (WGS) entry which is preliminary data.</text>
</comment>
<dbReference type="GO" id="GO:0005524">
    <property type="term" value="F:ATP binding"/>
    <property type="evidence" value="ECO:0007669"/>
    <property type="project" value="InterPro"/>
</dbReference>
<gene>
    <name evidence="1" type="ORF">COX36_04060</name>
</gene>
<evidence type="ECO:0000313" key="1">
    <source>
        <dbReference type="EMBL" id="PIP23300.1"/>
    </source>
</evidence>
<dbReference type="InterPro" id="IPR036565">
    <property type="entry name" value="Mur-like_cat_sf"/>
</dbReference>
<evidence type="ECO:0000313" key="2">
    <source>
        <dbReference type="Proteomes" id="UP000230273"/>
    </source>
</evidence>
<dbReference type="Proteomes" id="UP000230273">
    <property type="component" value="Unassembled WGS sequence"/>
</dbReference>
<dbReference type="Gene3D" id="3.40.1190.10">
    <property type="entry name" value="Mur-like, catalytic domain"/>
    <property type="match status" value="1"/>
</dbReference>
<dbReference type="SUPFAM" id="SSF53623">
    <property type="entry name" value="MurD-like peptide ligases, catalytic domain"/>
    <property type="match status" value="1"/>
</dbReference>
<evidence type="ECO:0008006" key="3">
    <source>
        <dbReference type="Google" id="ProtNLM"/>
    </source>
</evidence>